<dbReference type="EMBL" id="JAUEOZ010000001">
    <property type="protein sequence ID" value="MDN2481138.1"/>
    <property type="molecule type" value="Genomic_DNA"/>
</dbReference>
<comment type="caution">
    <text evidence="1">The sequence shown here is derived from an EMBL/GenBank/DDBJ whole genome shotgun (WGS) entry which is preliminary data.</text>
</comment>
<proteinExistence type="predicted"/>
<protein>
    <submittedName>
        <fullName evidence="1">DUF2835 domain-containing protein</fullName>
    </submittedName>
</protein>
<reference evidence="1" key="1">
    <citation type="submission" date="2024-05" db="EMBL/GenBank/DDBJ databases">
        <title>Genome Sequences of Four Agar- Degrading Marine Bacteria.</title>
        <authorList>
            <person name="Phillips E.K."/>
            <person name="Shaffer J.C."/>
            <person name="Henson M.W."/>
            <person name="Temperton B."/>
            <person name="Thrash C.J."/>
            <person name="Martin M.O."/>
        </authorList>
    </citation>
    <scope>NUCLEOTIDE SEQUENCE</scope>
    <source>
        <strain evidence="1">EKP203</strain>
    </source>
</reference>
<dbReference type="RefSeq" id="WP_289961259.1">
    <property type="nucleotide sequence ID" value="NZ_JAUEOZ010000001.1"/>
</dbReference>
<organism evidence="1 2">
    <name type="scientific">Vibrio agarivorans</name>
    <dbReference type="NCBI Taxonomy" id="153622"/>
    <lineage>
        <taxon>Bacteria</taxon>
        <taxon>Pseudomonadati</taxon>
        <taxon>Pseudomonadota</taxon>
        <taxon>Gammaproteobacteria</taxon>
        <taxon>Vibrionales</taxon>
        <taxon>Vibrionaceae</taxon>
        <taxon>Vibrio</taxon>
    </lineage>
</organism>
<evidence type="ECO:0000313" key="2">
    <source>
        <dbReference type="Proteomes" id="UP001169719"/>
    </source>
</evidence>
<dbReference type="Pfam" id="PF11197">
    <property type="entry name" value="DUF2835"/>
    <property type="match status" value="1"/>
</dbReference>
<sequence length="72" mass="8333">MNQYYFNLNISYQSFLQHYSGAASNVVVSTSTGMRIQLPAARFRPFLTQIGVKGQFRLITDQNNKFIKLERL</sequence>
<dbReference type="Proteomes" id="UP001169719">
    <property type="component" value="Unassembled WGS sequence"/>
</dbReference>
<name>A0ABT7XZC5_9VIBR</name>
<accession>A0ABT7XZC5</accession>
<evidence type="ECO:0000313" key="1">
    <source>
        <dbReference type="EMBL" id="MDN2481138.1"/>
    </source>
</evidence>
<gene>
    <name evidence="1" type="ORF">QWJ08_06985</name>
</gene>
<keyword evidence="2" id="KW-1185">Reference proteome</keyword>
<dbReference type="InterPro" id="IPR021363">
    <property type="entry name" value="DUF2835"/>
</dbReference>